<comment type="caution">
    <text evidence="12">The sequence shown here is derived from an EMBL/GenBank/DDBJ whole genome shotgun (WGS) entry which is preliminary data.</text>
</comment>
<evidence type="ECO:0000256" key="6">
    <source>
        <dbReference type="ARBA" id="ARBA00022692"/>
    </source>
</evidence>
<keyword evidence="8 10" id="KW-1133">Transmembrane helix</keyword>
<sequence>MDESRYAVNTGDSSHHHKASNGSLGRYKVSTWHWKALLFFAIALRAAVAFHPYSGERTPPMYGDYEAQRHWMEITLNLPAKDWYKDTSDNNLSYWGLDYPPLSAYASFATGWFVSLVDPAAVALHDSRGYETQTSRAAMRLSVVVTDLLVFFPSLLACVYVVYKKSKPGSSFSCWCECGSELFRSAAFCLSLPALLLVDHAHFQYNNVSLGLFLAALTCFVKEHDVLGSAFFCAAIYFKHMLMYYALAIFAFLVSRMFRLYKGRGAMAAGLYAAKILATIITISCLIFAPWLMDGELLRGMLVRLFPISRGLYEDKVANVWCSVSVLFKVNRWLAGKSLFLFCAIITLLASLPFCVGVSLQPSPTRLLLATFGCSLSAYLFSFQVHEKQILIPLTPIAALHGRYPVLSTWMSIAAAFSLFPLLLREGSASAYAASIAIHVVTAISTPPKFMGFGGHTRRERQFMQWFVLGNATVAVVLNFVLIFGRPPASAPDIFVLLNTAFAGMHFVLIYVVSVFLVFTA</sequence>
<keyword evidence="7 10" id="KW-0256">Endoplasmic reticulum</keyword>
<feature type="transmembrane region" description="Helical" evidence="10">
    <location>
        <begin position="102"/>
        <end position="125"/>
    </location>
</feature>
<dbReference type="AlphaFoldDB" id="A0A2V3ITJ4"/>
<feature type="transmembrane region" description="Helical" evidence="10">
    <location>
        <begin position="496"/>
        <end position="519"/>
    </location>
</feature>
<feature type="transmembrane region" description="Helical" evidence="10">
    <location>
        <begin position="137"/>
        <end position="162"/>
    </location>
</feature>
<comment type="subcellular location">
    <subcellularLocation>
        <location evidence="1 10">Endoplasmic reticulum membrane</location>
        <topology evidence="1 10">Multi-pass membrane protein</topology>
    </subcellularLocation>
</comment>
<feature type="transmembrane region" description="Helical" evidence="10">
    <location>
        <begin position="406"/>
        <end position="424"/>
    </location>
</feature>
<keyword evidence="5 10" id="KW-0808">Transferase</keyword>
<feature type="transmembrane region" description="Helical" evidence="10">
    <location>
        <begin position="273"/>
        <end position="293"/>
    </location>
</feature>
<dbReference type="Proteomes" id="UP000247409">
    <property type="component" value="Unassembled WGS sequence"/>
</dbReference>
<evidence type="ECO:0000256" key="8">
    <source>
        <dbReference type="ARBA" id="ARBA00022989"/>
    </source>
</evidence>
<evidence type="ECO:0000256" key="4">
    <source>
        <dbReference type="ARBA" id="ARBA00022676"/>
    </source>
</evidence>
<evidence type="ECO:0000256" key="9">
    <source>
        <dbReference type="ARBA" id="ARBA00023136"/>
    </source>
</evidence>
<feature type="region of interest" description="Disordered" evidence="11">
    <location>
        <begin position="1"/>
        <end position="21"/>
    </location>
</feature>
<feature type="transmembrane region" description="Helical" evidence="10">
    <location>
        <begin position="36"/>
        <end position="53"/>
    </location>
</feature>
<evidence type="ECO:0000256" key="1">
    <source>
        <dbReference type="ARBA" id="ARBA00004477"/>
    </source>
</evidence>
<organism evidence="12 13">
    <name type="scientific">Gracilariopsis chorda</name>
    <dbReference type="NCBI Taxonomy" id="448386"/>
    <lineage>
        <taxon>Eukaryota</taxon>
        <taxon>Rhodophyta</taxon>
        <taxon>Florideophyceae</taxon>
        <taxon>Rhodymeniophycidae</taxon>
        <taxon>Gracilariales</taxon>
        <taxon>Gracilariaceae</taxon>
        <taxon>Gracilariopsis</taxon>
    </lineage>
</organism>
<reference evidence="12 13" key="1">
    <citation type="journal article" date="2018" name="Mol. Biol. Evol.">
        <title>Analysis of the draft genome of the red seaweed Gracilariopsis chorda provides insights into genome size evolution in Rhodophyta.</title>
        <authorList>
            <person name="Lee J."/>
            <person name="Yang E.C."/>
            <person name="Graf L."/>
            <person name="Yang J.H."/>
            <person name="Qiu H."/>
            <person name="Zel Zion U."/>
            <person name="Chan C.X."/>
            <person name="Stephens T.G."/>
            <person name="Weber A.P.M."/>
            <person name="Boo G.H."/>
            <person name="Boo S.M."/>
            <person name="Kim K.M."/>
            <person name="Shin Y."/>
            <person name="Jung M."/>
            <person name="Lee S.J."/>
            <person name="Yim H.S."/>
            <person name="Lee J.H."/>
            <person name="Bhattacharya D."/>
            <person name="Yoon H.S."/>
        </authorList>
    </citation>
    <scope>NUCLEOTIDE SEQUENCE [LARGE SCALE GENOMIC DNA]</scope>
    <source>
        <strain evidence="12 13">SKKU-2015</strain>
        <tissue evidence="12">Whole body</tissue>
    </source>
</reference>
<dbReference type="PANTHER" id="PTHR12413:SF1">
    <property type="entry name" value="DOLICHYL PYROPHOSPHATE MAN9GLCNAC2 ALPHA-1,3-GLUCOSYLTRANSFERASE"/>
    <property type="match status" value="1"/>
</dbReference>
<evidence type="ECO:0000256" key="3">
    <source>
        <dbReference type="ARBA" id="ARBA00008715"/>
    </source>
</evidence>
<proteinExistence type="inferred from homology"/>
<dbReference type="EMBL" id="NBIV01000060">
    <property type="protein sequence ID" value="PXF45446.1"/>
    <property type="molecule type" value="Genomic_DNA"/>
</dbReference>
<keyword evidence="13" id="KW-1185">Reference proteome</keyword>
<dbReference type="EC" id="2.4.1.-" evidence="10"/>
<evidence type="ECO:0000256" key="5">
    <source>
        <dbReference type="ARBA" id="ARBA00022679"/>
    </source>
</evidence>
<evidence type="ECO:0000313" key="13">
    <source>
        <dbReference type="Proteomes" id="UP000247409"/>
    </source>
</evidence>
<evidence type="ECO:0000256" key="7">
    <source>
        <dbReference type="ARBA" id="ARBA00022824"/>
    </source>
</evidence>
<dbReference type="UniPathway" id="UPA00378"/>
<keyword evidence="4 10" id="KW-0328">Glycosyltransferase</keyword>
<dbReference type="Pfam" id="PF03155">
    <property type="entry name" value="Alg6_Alg8"/>
    <property type="match status" value="1"/>
</dbReference>
<protein>
    <recommendedName>
        <fullName evidence="10">Alpha-1,3-glucosyltransferase</fullName>
        <ecNumber evidence="10">2.4.1.-</ecNumber>
    </recommendedName>
</protein>
<dbReference type="InterPro" id="IPR004856">
    <property type="entry name" value="Glyco_trans_ALG6/ALG8"/>
</dbReference>
<evidence type="ECO:0000256" key="11">
    <source>
        <dbReference type="SAM" id="MobiDB-lite"/>
    </source>
</evidence>
<keyword evidence="6 10" id="KW-0812">Transmembrane</keyword>
<feature type="transmembrane region" description="Helical" evidence="10">
    <location>
        <begin position="463"/>
        <end position="484"/>
    </location>
</feature>
<evidence type="ECO:0000256" key="10">
    <source>
        <dbReference type="RuleBase" id="RU363110"/>
    </source>
</evidence>
<comment type="pathway">
    <text evidence="2 10">Protein modification; protein glycosylation.</text>
</comment>
<dbReference type="PANTHER" id="PTHR12413">
    <property type="entry name" value="DOLICHYL GLYCOSYLTRANSFERASE"/>
    <property type="match status" value="1"/>
</dbReference>
<dbReference type="GO" id="GO:0005789">
    <property type="term" value="C:endoplasmic reticulum membrane"/>
    <property type="evidence" value="ECO:0007669"/>
    <property type="project" value="UniProtKB-SubCell"/>
</dbReference>
<feature type="transmembrane region" description="Helical" evidence="10">
    <location>
        <begin position="367"/>
        <end position="386"/>
    </location>
</feature>
<evidence type="ECO:0000313" key="12">
    <source>
        <dbReference type="EMBL" id="PXF45446.1"/>
    </source>
</evidence>
<feature type="transmembrane region" description="Helical" evidence="10">
    <location>
        <begin position="243"/>
        <end position="261"/>
    </location>
</feature>
<dbReference type="STRING" id="448386.A0A2V3ITJ4"/>
<name>A0A2V3ITJ4_9FLOR</name>
<gene>
    <name evidence="12" type="ORF">BWQ96_04744</name>
</gene>
<dbReference type="OrthoDB" id="4983at2759"/>
<evidence type="ECO:0000256" key="2">
    <source>
        <dbReference type="ARBA" id="ARBA00004922"/>
    </source>
</evidence>
<keyword evidence="9 10" id="KW-0472">Membrane</keyword>
<feature type="transmembrane region" description="Helical" evidence="10">
    <location>
        <begin position="339"/>
        <end position="360"/>
    </location>
</feature>
<accession>A0A2V3ITJ4</accession>
<comment type="similarity">
    <text evidence="3 10">Belongs to the ALG6/ALG8 glucosyltransferase family.</text>
</comment>
<dbReference type="GO" id="GO:0042281">
    <property type="term" value="F:dolichyl pyrophosphate Man9GlcNAc2 alpha-1,3-glucosyltransferase activity"/>
    <property type="evidence" value="ECO:0007669"/>
    <property type="project" value="TreeGrafter"/>
</dbReference>